<proteinExistence type="predicted"/>
<gene>
    <name evidence="2" type="ORF">GSOID_T00008430001</name>
</gene>
<evidence type="ECO:0000313" key="3">
    <source>
        <dbReference type="Proteomes" id="UP000001307"/>
    </source>
</evidence>
<evidence type="ECO:0000256" key="1">
    <source>
        <dbReference type="SAM" id="MobiDB-lite"/>
    </source>
</evidence>
<evidence type="ECO:0000313" key="2">
    <source>
        <dbReference type="EMBL" id="CBY19418.1"/>
    </source>
</evidence>
<organism evidence="2">
    <name type="scientific">Oikopleura dioica</name>
    <name type="common">Tunicate</name>
    <dbReference type="NCBI Taxonomy" id="34765"/>
    <lineage>
        <taxon>Eukaryota</taxon>
        <taxon>Metazoa</taxon>
        <taxon>Chordata</taxon>
        <taxon>Tunicata</taxon>
        <taxon>Appendicularia</taxon>
        <taxon>Copelata</taxon>
        <taxon>Oikopleuridae</taxon>
        <taxon>Oikopleura</taxon>
    </lineage>
</organism>
<keyword evidence="3" id="KW-1185">Reference proteome</keyword>
<accession>E4XE28</accession>
<dbReference type="Proteomes" id="UP000001307">
    <property type="component" value="Unassembled WGS sequence"/>
</dbReference>
<dbReference type="InParanoid" id="E4XE28"/>
<name>E4XE28_OIKDI</name>
<protein>
    <submittedName>
        <fullName evidence="2">Uncharacterized protein</fullName>
    </submittedName>
</protein>
<feature type="compositionally biased region" description="Basic and acidic residues" evidence="1">
    <location>
        <begin position="226"/>
        <end position="235"/>
    </location>
</feature>
<reference evidence="2" key="1">
    <citation type="journal article" date="2010" name="Science">
        <title>Plasticity of animal genome architecture unmasked by rapid evolution of a pelagic tunicate.</title>
        <authorList>
            <person name="Denoeud F."/>
            <person name="Henriet S."/>
            <person name="Mungpakdee S."/>
            <person name="Aury J.M."/>
            <person name="Da Silva C."/>
            <person name="Brinkmann H."/>
            <person name="Mikhaleva J."/>
            <person name="Olsen L.C."/>
            <person name="Jubin C."/>
            <person name="Canestro C."/>
            <person name="Bouquet J.M."/>
            <person name="Danks G."/>
            <person name="Poulain J."/>
            <person name="Campsteijn C."/>
            <person name="Adamski M."/>
            <person name="Cross I."/>
            <person name="Yadetie F."/>
            <person name="Muffato M."/>
            <person name="Louis A."/>
            <person name="Butcher S."/>
            <person name="Tsagkogeorga G."/>
            <person name="Konrad A."/>
            <person name="Singh S."/>
            <person name="Jensen M.F."/>
            <person name="Cong E.H."/>
            <person name="Eikeseth-Otteraa H."/>
            <person name="Noel B."/>
            <person name="Anthouard V."/>
            <person name="Porcel B.M."/>
            <person name="Kachouri-Lafond R."/>
            <person name="Nishino A."/>
            <person name="Ugolini M."/>
            <person name="Chourrout P."/>
            <person name="Nishida H."/>
            <person name="Aasland R."/>
            <person name="Huzurbazar S."/>
            <person name="Westhof E."/>
            <person name="Delsuc F."/>
            <person name="Lehrach H."/>
            <person name="Reinhardt R."/>
            <person name="Weissenbach J."/>
            <person name="Roy S.W."/>
            <person name="Artiguenave F."/>
            <person name="Postlethwait J.H."/>
            <person name="Manak J.R."/>
            <person name="Thompson E.M."/>
            <person name="Jaillon O."/>
            <person name="Du Pasquier L."/>
            <person name="Boudinot P."/>
            <person name="Liberles D.A."/>
            <person name="Volff J.N."/>
            <person name="Philippe H."/>
            <person name="Lenhard B."/>
            <person name="Roest Crollius H."/>
            <person name="Wincker P."/>
            <person name="Chourrout D."/>
        </authorList>
    </citation>
    <scope>NUCLEOTIDE SEQUENCE [LARGE SCALE GENOMIC DNA]</scope>
</reference>
<sequence>MSSHAAKIQSCQTKTSKIIADLREFEATSSGAAALNAKKALKCFENGAKFLTYVRDELQFAKTSSSVDKPKKTAFSLKLSAALLDSAQLNDVKVNDLLAKTGIKGVSALTLPTREKVDLIEAESQEDETMTMDNTVMASEKPVPSAAEFCSTAQKAKKNIDEMEPCVLSPISNLQWSLDSDKTATPLESPVRETRSTVLQKSLQKTVSSPALSVRATRAAKREFNMTPVQREEKRLKKALSTNDMSKNKLRNKEKAPPLSKPAPKTRLRSPSPSQSSLFRSKVCLNRAFFPCNC</sequence>
<dbReference type="EMBL" id="FN653040">
    <property type="protein sequence ID" value="CBY19418.1"/>
    <property type="molecule type" value="Genomic_DNA"/>
</dbReference>
<feature type="region of interest" description="Disordered" evidence="1">
    <location>
        <begin position="226"/>
        <end position="277"/>
    </location>
</feature>
<dbReference type="AlphaFoldDB" id="E4XE28"/>